<dbReference type="Gene3D" id="1.10.340.30">
    <property type="entry name" value="Hypothetical protein, domain 2"/>
    <property type="match status" value="1"/>
</dbReference>
<dbReference type="SUPFAM" id="SSF48150">
    <property type="entry name" value="DNA-glycosylase"/>
    <property type="match status" value="1"/>
</dbReference>
<dbReference type="InterPro" id="IPR011257">
    <property type="entry name" value="DNA_glycosylase"/>
</dbReference>
<sequence>MAHEVKAKDLGITLAKGDEAALFKWFLASFLFGKRIQQDIAVDAYHVIVDKYKRDSPRKLCNCSWQTLVDMLGEGRYVRYDESTAERLLKLCDRLNTEYKGRVGTIFEVSDSRKDLDRRLREFDGIGPKTVEIFMREAGPVWCGSDSI</sequence>
<proteinExistence type="predicted"/>
<dbReference type="OrthoDB" id="3078554at2"/>
<accession>A0A4P7XI80</accession>
<gene>
    <name evidence="1" type="ORF">soil367_12940</name>
</gene>
<dbReference type="KEGG" id="hmi:soil367_12940"/>
<reference evidence="1 2" key="1">
    <citation type="submission" date="2018-07" db="EMBL/GenBank/DDBJ databases">
        <title>Marsedoiliclastica nanhaica gen. nov. sp. nov., a novel marine hydrocarbonoclastic bacterium isolated from an in-situ enriched hydrocarbon-degrading consortium in deep-sea sediment.</title>
        <authorList>
            <person name="Dong C."/>
            <person name="Ma T."/>
            <person name="Liu R."/>
            <person name="Shao Z."/>
        </authorList>
    </citation>
    <scope>NUCLEOTIDE SEQUENCE [LARGE SCALE GENOMIC DNA]</scope>
    <source>
        <strain evidence="2">soil36-7</strain>
    </source>
</reference>
<evidence type="ECO:0000313" key="2">
    <source>
        <dbReference type="Proteomes" id="UP000298049"/>
    </source>
</evidence>
<dbReference type="GO" id="GO:0008168">
    <property type="term" value="F:methyltransferase activity"/>
    <property type="evidence" value="ECO:0007669"/>
    <property type="project" value="UniProtKB-KW"/>
</dbReference>
<dbReference type="RefSeq" id="WP_136549470.1">
    <property type="nucleotide sequence ID" value="NZ_CP031093.1"/>
</dbReference>
<keyword evidence="1" id="KW-0489">Methyltransferase</keyword>
<protein>
    <submittedName>
        <fullName evidence="1">DNA methylase</fullName>
    </submittedName>
</protein>
<keyword evidence="2" id="KW-1185">Reference proteome</keyword>
<dbReference type="GO" id="GO:0032259">
    <property type="term" value="P:methylation"/>
    <property type="evidence" value="ECO:0007669"/>
    <property type="project" value="UniProtKB-KW"/>
</dbReference>
<dbReference type="AlphaFoldDB" id="A0A4P7XI80"/>
<keyword evidence="1" id="KW-0808">Transferase</keyword>
<dbReference type="EMBL" id="CP031093">
    <property type="protein sequence ID" value="QCF26766.1"/>
    <property type="molecule type" value="Genomic_DNA"/>
</dbReference>
<name>A0A4P7XI80_9ALTE</name>
<evidence type="ECO:0000313" key="1">
    <source>
        <dbReference type="EMBL" id="QCF26766.1"/>
    </source>
</evidence>
<organism evidence="1 2">
    <name type="scientific">Hydrocarboniclastica marina</name>
    <dbReference type="NCBI Taxonomy" id="2259620"/>
    <lineage>
        <taxon>Bacteria</taxon>
        <taxon>Pseudomonadati</taxon>
        <taxon>Pseudomonadota</taxon>
        <taxon>Gammaproteobacteria</taxon>
        <taxon>Alteromonadales</taxon>
        <taxon>Alteromonadaceae</taxon>
        <taxon>Hydrocarboniclastica</taxon>
    </lineage>
</organism>
<dbReference type="GO" id="GO:0006281">
    <property type="term" value="P:DNA repair"/>
    <property type="evidence" value="ECO:0007669"/>
    <property type="project" value="InterPro"/>
</dbReference>
<dbReference type="Proteomes" id="UP000298049">
    <property type="component" value="Chromosome"/>
</dbReference>